<dbReference type="EMBL" id="CM047900">
    <property type="protein sequence ID" value="KAJ0099172.1"/>
    <property type="molecule type" value="Genomic_DNA"/>
</dbReference>
<accession>A0ACC1BJZ9</accession>
<comment type="caution">
    <text evidence="1">The sequence shown here is derived from an EMBL/GenBank/DDBJ whole genome shotgun (WGS) entry which is preliminary data.</text>
</comment>
<proteinExistence type="predicted"/>
<reference evidence="2" key="1">
    <citation type="journal article" date="2023" name="G3 (Bethesda)">
        <title>Genome assembly and association tests identify interacting loci associated with vigor, precocity, and sex in interspecific pistachio rootstocks.</title>
        <authorList>
            <person name="Palmer W."/>
            <person name="Jacygrad E."/>
            <person name="Sagayaradj S."/>
            <person name="Cavanaugh K."/>
            <person name="Han R."/>
            <person name="Bertier L."/>
            <person name="Beede B."/>
            <person name="Kafkas S."/>
            <person name="Golino D."/>
            <person name="Preece J."/>
            <person name="Michelmore R."/>
        </authorList>
    </citation>
    <scope>NUCLEOTIDE SEQUENCE [LARGE SCALE GENOMIC DNA]</scope>
</reference>
<keyword evidence="2" id="KW-1185">Reference proteome</keyword>
<protein>
    <submittedName>
        <fullName evidence="1">Uncharacterized protein</fullName>
    </submittedName>
</protein>
<evidence type="ECO:0000313" key="1">
    <source>
        <dbReference type="EMBL" id="KAJ0099172.1"/>
    </source>
</evidence>
<organism evidence="1 2">
    <name type="scientific">Pistacia atlantica</name>
    <dbReference type="NCBI Taxonomy" id="434234"/>
    <lineage>
        <taxon>Eukaryota</taxon>
        <taxon>Viridiplantae</taxon>
        <taxon>Streptophyta</taxon>
        <taxon>Embryophyta</taxon>
        <taxon>Tracheophyta</taxon>
        <taxon>Spermatophyta</taxon>
        <taxon>Magnoliopsida</taxon>
        <taxon>eudicotyledons</taxon>
        <taxon>Gunneridae</taxon>
        <taxon>Pentapetalae</taxon>
        <taxon>rosids</taxon>
        <taxon>malvids</taxon>
        <taxon>Sapindales</taxon>
        <taxon>Anacardiaceae</taxon>
        <taxon>Pistacia</taxon>
    </lineage>
</organism>
<name>A0ACC1BJZ9_9ROSI</name>
<sequence length="566" mass="64012">MASLDEKEAGHELSLSPVEILANKNVSLEPSKNGHCLTELKSSGMLNWGNRKKFLFLRNDETEKLDGEEEDVKLDRSPEEMKENRKRKRAAHVFITSCEKKRMKKKKGTNNFSSRWSKERYQIAELNMLKILKEKEAVFGKPILRPALRLEARKLIGDTGLLDHLLKHMAGKVAPGVRERFRRRHNADGAMEYWLESADLVNIRKEAGVEDPYWIPPPGWSLGDNPIQDPVCAMEFKLLKEAMAKMERNMQELLLKKQEDDVAVVNTPSSCNTSQNFDYENFLLPLKEMYTDLVNKKAKIEGQMMEVSRSNGEAKIIAGGNKQIKINPRTFTTNGINNITCGYKTKVITPEDKAAKIKRLKSSFKICKPQGSFMWPDMTMSVEDVVPFEDLIIVPTPHSVSSSSTSPPHFLLSLDLPQMENHSISLVKPRPERRPLAVTLSSHSLPPETTTTHTQFVKNKTTAVTINTNTKTSLINLNVVPNNQNETITTAVSFLQPEKQEDCCEANRGRSDTESSCTLAVLPLLQFFILDCYCQSAIRDLLHSPVYHFFILVSLSSLSLFHLGLQ</sequence>
<dbReference type="Proteomes" id="UP001164250">
    <property type="component" value="Chromosome 4"/>
</dbReference>
<evidence type="ECO:0000313" key="2">
    <source>
        <dbReference type="Proteomes" id="UP001164250"/>
    </source>
</evidence>
<gene>
    <name evidence="1" type="ORF">Patl1_20733</name>
</gene>